<evidence type="ECO:0000259" key="9">
    <source>
        <dbReference type="Pfam" id="PF04261"/>
    </source>
</evidence>
<accession>S4XEA4</accession>
<dbReference type="InterPro" id="IPR011008">
    <property type="entry name" value="Dimeric_a/b-barrel"/>
</dbReference>
<feature type="domain" description="Dyp-type peroxidase N-terminal" evidence="9">
    <location>
        <begin position="71"/>
        <end position="213"/>
    </location>
</feature>
<name>S4XEA4_9CORY</name>
<dbReference type="Proteomes" id="UP000014809">
    <property type="component" value="Chromosome"/>
</dbReference>
<proteinExistence type="inferred from homology"/>
<reference evidence="11 12" key="1">
    <citation type="submission" date="2012-06" db="EMBL/GenBank/DDBJ databases">
        <title>Complete genome sequence of Corynebacterium terpenotabidum Y-11 (=DSM 44721).</title>
        <authorList>
            <person name="Ruckert C."/>
            <person name="Albersmeier A."/>
            <person name="Al-Dilaimi A."/>
            <person name="Szczepanowski R."/>
            <person name="Kalinowski J."/>
        </authorList>
    </citation>
    <scope>NUCLEOTIDE SEQUENCE [LARGE SCALE GENOMIC DNA]</scope>
    <source>
        <strain evidence="11 12">Y-11</strain>
    </source>
</reference>
<comment type="cofactor">
    <cofactor evidence="1">
        <name>heme b</name>
        <dbReference type="ChEBI" id="CHEBI:60344"/>
    </cofactor>
</comment>
<dbReference type="GO" id="GO:0020037">
    <property type="term" value="F:heme binding"/>
    <property type="evidence" value="ECO:0007669"/>
    <property type="project" value="InterPro"/>
</dbReference>
<gene>
    <name evidence="11" type="ORF">A606_06195</name>
</gene>
<dbReference type="GO" id="GO:0005829">
    <property type="term" value="C:cytosol"/>
    <property type="evidence" value="ECO:0007669"/>
    <property type="project" value="TreeGrafter"/>
</dbReference>
<sequence length="431" mass="46134">MSLTEHPHPASCPVSRSGFSRRSFLTRLGLVSATAAVGMTAACSDTGSGDTAGDATGDAADPVVAFDGVHQAGIETPVQANNSTVAFTLRDGVDATGIQRLLRIWTGDARRLCAGETALADLEPELSADPARLTITCGFGRGLFRAAGIDDRAPDWLEPLPAFTGDQLDARWGDRDLVLQICGDDRTTVSHALRVLVRGGADYARPSWTQEGFLDVPVGEDGTPGTSRNLFGFKDGTVNPRTDAEFAEQVWIGTEATDPAHVDGTCLIIRRVAFDMPLWEAADRPTREVAMGRTIVEGAPLTGTEEFDEPDLDAIGADGLPVIDQHSHIALATVHDGDERQRMLRRGYNYDLPVSASSADGLVDADLIALSDTGLIFTCFQPDPRNAFIPVQRRLSEGDRLNEWITHTGSAVFFVPPGTADGEYWGQALFA</sequence>
<dbReference type="EMBL" id="CP003696">
    <property type="protein sequence ID" value="AGP30886.1"/>
    <property type="molecule type" value="Genomic_DNA"/>
</dbReference>
<dbReference type="eggNOG" id="COG2837">
    <property type="taxonomic scope" value="Bacteria"/>
</dbReference>
<dbReference type="PANTHER" id="PTHR30521:SF4">
    <property type="entry name" value="DEFERROCHELATASE"/>
    <property type="match status" value="1"/>
</dbReference>
<organism evidence="11 12">
    <name type="scientific">Corynebacterium terpenotabidum Y-11</name>
    <dbReference type="NCBI Taxonomy" id="1200352"/>
    <lineage>
        <taxon>Bacteria</taxon>
        <taxon>Bacillati</taxon>
        <taxon>Actinomycetota</taxon>
        <taxon>Actinomycetes</taxon>
        <taxon>Mycobacteriales</taxon>
        <taxon>Corynebacteriaceae</taxon>
        <taxon>Corynebacterium</taxon>
    </lineage>
</organism>
<dbReference type="HOGENOM" id="CLU_039488_1_2_11"/>
<dbReference type="InterPro" id="IPR006314">
    <property type="entry name" value="Dyp_peroxidase"/>
</dbReference>
<keyword evidence="2" id="KW-0575">Peroxidase</keyword>
<dbReference type="PROSITE" id="PS51404">
    <property type="entry name" value="DYP_PEROXIDASE"/>
    <property type="match status" value="1"/>
</dbReference>
<evidence type="ECO:0000313" key="12">
    <source>
        <dbReference type="Proteomes" id="UP000014809"/>
    </source>
</evidence>
<evidence type="ECO:0000259" key="10">
    <source>
        <dbReference type="Pfam" id="PF20628"/>
    </source>
</evidence>
<dbReference type="Pfam" id="PF20628">
    <property type="entry name" value="Dyp_perox_C"/>
    <property type="match status" value="1"/>
</dbReference>
<dbReference type="RefSeq" id="WP_020441247.1">
    <property type="nucleotide sequence ID" value="NC_021663.1"/>
</dbReference>
<dbReference type="PROSITE" id="PS51318">
    <property type="entry name" value="TAT"/>
    <property type="match status" value="1"/>
</dbReference>
<evidence type="ECO:0000256" key="4">
    <source>
        <dbReference type="ARBA" id="ARBA00022723"/>
    </source>
</evidence>
<dbReference type="InterPro" id="IPR006311">
    <property type="entry name" value="TAT_signal"/>
</dbReference>
<dbReference type="AlphaFoldDB" id="S4XEA4"/>
<evidence type="ECO:0000256" key="2">
    <source>
        <dbReference type="ARBA" id="ARBA00022559"/>
    </source>
</evidence>
<evidence type="ECO:0000256" key="3">
    <source>
        <dbReference type="ARBA" id="ARBA00022617"/>
    </source>
</evidence>
<dbReference type="PANTHER" id="PTHR30521">
    <property type="entry name" value="DEFERROCHELATASE/PEROXIDASE"/>
    <property type="match status" value="1"/>
</dbReference>
<dbReference type="PATRIC" id="fig|1200352.3.peg.1258"/>
<dbReference type="Pfam" id="PF04261">
    <property type="entry name" value="Dyp_perox_N"/>
    <property type="match status" value="1"/>
</dbReference>
<feature type="domain" description="Dyp-type peroxidase C-terminal" evidence="10">
    <location>
        <begin position="226"/>
        <end position="419"/>
    </location>
</feature>
<dbReference type="InterPro" id="IPR048327">
    <property type="entry name" value="Dyp_perox_N"/>
</dbReference>
<dbReference type="STRING" id="1200352.A606_06195"/>
<evidence type="ECO:0000256" key="1">
    <source>
        <dbReference type="ARBA" id="ARBA00001970"/>
    </source>
</evidence>
<dbReference type="InterPro" id="IPR048328">
    <property type="entry name" value="Dyp_perox_C"/>
</dbReference>
<evidence type="ECO:0000256" key="6">
    <source>
        <dbReference type="ARBA" id="ARBA00023002"/>
    </source>
</evidence>
<keyword evidence="4" id="KW-0479">Metal-binding</keyword>
<keyword evidence="3" id="KW-0349">Heme</keyword>
<evidence type="ECO:0000256" key="8">
    <source>
        <dbReference type="ARBA" id="ARBA00025737"/>
    </source>
</evidence>
<keyword evidence="7" id="KW-0408">Iron</keyword>
<evidence type="ECO:0000256" key="7">
    <source>
        <dbReference type="ARBA" id="ARBA00023004"/>
    </source>
</evidence>
<keyword evidence="12" id="KW-1185">Reference proteome</keyword>
<keyword evidence="6" id="KW-0560">Oxidoreductase</keyword>
<evidence type="ECO:0008006" key="13">
    <source>
        <dbReference type="Google" id="ProtNLM"/>
    </source>
</evidence>
<dbReference type="KEGG" id="cter:A606_06195"/>
<dbReference type="GO" id="GO:0046872">
    <property type="term" value="F:metal ion binding"/>
    <property type="evidence" value="ECO:0007669"/>
    <property type="project" value="UniProtKB-KW"/>
</dbReference>
<dbReference type="NCBIfam" id="TIGR01413">
    <property type="entry name" value="Dyp_perox_fam"/>
    <property type="match status" value="1"/>
</dbReference>
<keyword evidence="5" id="KW-0732">Signal</keyword>
<evidence type="ECO:0000256" key="5">
    <source>
        <dbReference type="ARBA" id="ARBA00022729"/>
    </source>
</evidence>
<protein>
    <recommendedName>
        <fullName evidence="13">Peroxidase</fullName>
    </recommendedName>
</protein>
<dbReference type="GO" id="GO:0004601">
    <property type="term" value="F:peroxidase activity"/>
    <property type="evidence" value="ECO:0007669"/>
    <property type="project" value="UniProtKB-KW"/>
</dbReference>
<dbReference type="SUPFAM" id="SSF54909">
    <property type="entry name" value="Dimeric alpha+beta barrel"/>
    <property type="match status" value="1"/>
</dbReference>
<comment type="similarity">
    <text evidence="8">Belongs to the DyP-type peroxidase family.</text>
</comment>
<evidence type="ECO:0000313" key="11">
    <source>
        <dbReference type="EMBL" id="AGP30886.1"/>
    </source>
</evidence>